<comment type="caution">
    <text evidence="3">The sequence shown here is derived from an EMBL/GenBank/DDBJ whole genome shotgun (WGS) entry which is preliminary data.</text>
</comment>
<feature type="transmembrane region" description="Helical" evidence="1">
    <location>
        <begin position="212"/>
        <end position="234"/>
    </location>
</feature>
<feature type="transmembrane region" description="Helical" evidence="1">
    <location>
        <begin position="100"/>
        <end position="124"/>
    </location>
</feature>
<dbReference type="EMBL" id="JAKWFO010000005">
    <property type="protein sequence ID" value="KAI9635784.1"/>
    <property type="molecule type" value="Genomic_DNA"/>
</dbReference>
<protein>
    <recommendedName>
        <fullName evidence="2">DUF6534 domain-containing protein</fullName>
    </recommendedName>
</protein>
<keyword evidence="1" id="KW-1133">Transmembrane helix</keyword>
<dbReference type="GeneID" id="77727867"/>
<feature type="transmembrane region" description="Helical" evidence="1">
    <location>
        <begin position="68"/>
        <end position="88"/>
    </location>
</feature>
<keyword evidence="4" id="KW-1185">Reference proteome</keyword>
<reference evidence="3" key="1">
    <citation type="journal article" date="2022" name="G3 (Bethesda)">
        <title>High quality genome of the basidiomycete yeast Dioszegia hungarica PDD-24b-2 isolated from cloud water.</title>
        <authorList>
            <person name="Jarrige D."/>
            <person name="Haridas S."/>
            <person name="Bleykasten-Grosshans C."/>
            <person name="Joly M."/>
            <person name="Nadalig T."/>
            <person name="Sancelme M."/>
            <person name="Vuilleumier S."/>
            <person name="Grigoriev I.V."/>
            <person name="Amato P."/>
            <person name="Bringel F."/>
        </authorList>
    </citation>
    <scope>NUCLEOTIDE SEQUENCE</scope>
    <source>
        <strain evidence="3">PDD-24b-2</strain>
    </source>
</reference>
<proteinExistence type="predicted"/>
<dbReference type="PANTHER" id="PTHR40465:SF1">
    <property type="entry name" value="DUF6534 DOMAIN-CONTAINING PROTEIN"/>
    <property type="match status" value="1"/>
</dbReference>
<sequence>MGVVVVQVFAYWPHIRTDKKHIVALVCAAVISTTATTIFLMTWVNHLFVWNFGDYFPFTSIAWLTRDFILMITAVCIVEISQFSPVIFYVDRACRLYRHWWPAVVLSPFVFASVAFGIALLLALNRRFELITPETIRDPGIAVLTYSWHGFTLASDFLITCLIAYGLKRVKTGWTHTDSMLRRLIIRFFETQSPALISSAATLIAWNKRYDVALVFLSVQSKIYTIGLLTTLILRPTAGDGNTSKSKSSYAGSSGNAYYPKPSLIGVDGESNPEGFERSTDEFAYVPALRSGGQR</sequence>
<evidence type="ECO:0000313" key="3">
    <source>
        <dbReference type="EMBL" id="KAI9635784.1"/>
    </source>
</evidence>
<gene>
    <name evidence="3" type="ORF">MKK02DRAFT_33133</name>
</gene>
<feature type="domain" description="DUF6534" evidence="2">
    <location>
        <begin position="153"/>
        <end position="235"/>
    </location>
</feature>
<dbReference type="RefSeq" id="XP_052945561.1">
    <property type="nucleotide sequence ID" value="XM_053088662.1"/>
</dbReference>
<dbReference type="Proteomes" id="UP001164286">
    <property type="component" value="Unassembled WGS sequence"/>
</dbReference>
<evidence type="ECO:0000259" key="2">
    <source>
        <dbReference type="Pfam" id="PF20152"/>
    </source>
</evidence>
<dbReference type="InterPro" id="IPR045339">
    <property type="entry name" value="DUF6534"/>
</dbReference>
<dbReference type="AlphaFoldDB" id="A0AA38HB80"/>
<feature type="transmembrane region" description="Helical" evidence="1">
    <location>
        <begin position="22"/>
        <end position="48"/>
    </location>
</feature>
<keyword evidence="1" id="KW-0472">Membrane</keyword>
<evidence type="ECO:0000313" key="4">
    <source>
        <dbReference type="Proteomes" id="UP001164286"/>
    </source>
</evidence>
<keyword evidence="1" id="KW-0812">Transmembrane</keyword>
<feature type="transmembrane region" description="Helical" evidence="1">
    <location>
        <begin position="144"/>
        <end position="167"/>
    </location>
</feature>
<accession>A0AA38HB80</accession>
<dbReference type="Pfam" id="PF20152">
    <property type="entry name" value="DUF6534"/>
    <property type="match status" value="1"/>
</dbReference>
<organism evidence="3 4">
    <name type="scientific">Dioszegia hungarica</name>
    <dbReference type="NCBI Taxonomy" id="4972"/>
    <lineage>
        <taxon>Eukaryota</taxon>
        <taxon>Fungi</taxon>
        <taxon>Dikarya</taxon>
        <taxon>Basidiomycota</taxon>
        <taxon>Agaricomycotina</taxon>
        <taxon>Tremellomycetes</taxon>
        <taxon>Tremellales</taxon>
        <taxon>Bulleribasidiaceae</taxon>
        <taxon>Dioszegia</taxon>
    </lineage>
</organism>
<dbReference type="PANTHER" id="PTHR40465">
    <property type="entry name" value="CHROMOSOME 1, WHOLE GENOME SHOTGUN SEQUENCE"/>
    <property type="match status" value="1"/>
</dbReference>
<evidence type="ECO:0000256" key="1">
    <source>
        <dbReference type="SAM" id="Phobius"/>
    </source>
</evidence>
<name>A0AA38HB80_9TREE</name>